<dbReference type="KEGG" id="smo:SELMODRAFT_149815"/>
<dbReference type="GO" id="GO:0009535">
    <property type="term" value="C:chloroplast thylakoid membrane"/>
    <property type="evidence" value="ECO:0007669"/>
    <property type="project" value="InterPro"/>
</dbReference>
<dbReference type="PANTHER" id="PTHR35753:SF2">
    <property type="entry name" value="PROTEIN MAINTENANCE OF PSII UNDER HIGH LIGHT 1"/>
    <property type="match status" value="1"/>
</dbReference>
<evidence type="ECO:0000313" key="3">
    <source>
        <dbReference type="EMBL" id="EFJ24545.1"/>
    </source>
</evidence>
<reference evidence="3 4" key="1">
    <citation type="journal article" date="2011" name="Science">
        <title>The Selaginella genome identifies genetic changes associated with the evolution of vascular plants.</title>
        <authorList>
            <person name="Banks J.A."/>
            <person name="Nishiyama T."/>
            <person name="Hasebe M."/>
            <person name="Bowman J.L."/>
            <person name="Gribskov M."/>
            <person name="dePamphilis C."/>
            <person name="Albert V.A."/>
            <person name="Aono N."/>
            <person name="Aoyama T."/>
            <person name="Ambrose B.A."/>
            <person name="Ashton N.W."/>
            <person name="Axtell M.J."/>
            <person name="Barker E."/>
            <person name="Barker M.S."/>
            <person name="Bennetzen J.L."/>
            <person name="Bonawitz N.D."/>
            <person name="Chapple C."/>
            <person name="Cheng C."/>
            <person name="Correa L.G."/>
            <person name="Dacre M."/>
            <person name="DeBarry J."/>
            <person name="Dreyer I."/>
            <person name="Elias M."/>
            <person name="Engstrom E.M."/>
            <person name="Estelle M."/>
            <person name="Feng L."/>
            <person name="Finet C."/>
            <person name="Floyd S.K."/>
            <person name="Frommer W.B."/>
            <person name="Fujita T."/>
            <person name="Gramzow L."/>
            <person name="Gutensohn M."/>
            <person name="Harholt J."/>
            <person name="Hattori M."/>
            <person name="Heyl A."/>
            <person name="Hirai T."/>
            <person name="Hiwatashi Y."/>
            <person name="Ishikawa M."/>
            <person name="Iwata M."/>
            <person name="Karol K.G."/>
            <person name="Koehler B."/>
            <person name="Kolukisaoglu U."/>
            <person name="Kubo M."/>
            <person name="Kurata T."/>
            <person name="Lalonde S."/>
            <person name="Li K."/>
            <person name="Li Y."/>
            <person name="Litt A."/>
            <person name="Lyons E."/>
            <person name="Manning G."/>
            <person name="Maruyama T."/>
            <person name="Michael T.P."/>
            <person name="Mikami K."/>
            <person name="Miyazaki S."/>
            <person name="Morinaga S."/>
            <person name="Murata T."/>
            <person name="Mueller-Roeber B."/>
            <person name="Nelson D.R."/>
            <person name="Obara M."/>
            <person name="Oguri Y."/>
            <person name="Olmstead R.G."/>
            <person name="Onodera N."/>
            <person name="Petersen B.L."/>
            <person name="Pils B."/>
            <person name="Prigge M."/>
            <person name="Rensing S.A."/>
            <person name="Riano-Pachon D.M."/>
            <person name="Roberts A.W."/>
            <person name="Sato Y."/>
            <person name="Scheller H.V."/>
            <person name="Schulz B."/>
            <person name="Schulz C."/>
            <person name="Shakirov E.V."/>
            <person name="Shibagaki N."/>
            <person name="Shinohara N."/>
            <person name="Shippen D.E."/>
            <person name="Soerensen I."/>
            <person name="Sotooka R."/>
            <person name="Sugimoto N."/>
            <person name="Sugita M."/>
            <person name="Sumikawa N."/>
            <person name="Tanurdzic M."/>
            <person name="Theissen G."/>
            <person name="Ulvskov P."/>
            <person name="Wakazuki S."/>
            <person name="Weng J.K."/>
            <person name="Willats W.W."/>
            <person name="Wipf D."/>
            <person name="Wolf P.G."/>
            <person name="Yang L."/>
            <person name="Zimmer A.D."/>
            <person name="Zhu Q."/>
            <person name="Mitros T."/>
            <person name="Hellsten U."/>
            <person name="Loque D."/>
            <person name="Otillar R."/>
            <person name="Salamov A."/>
            <person name="Schmutz J."/>
            <person name="Shapiro H."/>
            <person name="Lindquist E."/>
            <person name="Lucas S."/>
            <person name="Rokhsar D."/>
            <person name="Grigoriev I.V."/>
        </authorList>
    </citation>
    <scope>NUCLEOTIDE SEQUENCE [LARGE SCALE GENOMIC DNA]</scope>
</reference>
<gene>
    <name evidence="3" type="ORF">SELMODRAFT_149815</name>
    <name evidence="2" type="ORF">SELMODRAFT_185617</name>
</gene>
<dbReference type="InterPro" id="IPR038936">
    <property type="entry name" value="MPH1"/>
</dbReference>
<dbReference type="AlphaFoldDB" id="D8RTP3"/>
<feature type="compositionally biased region" description="Polar residues" evidence="1">
    <location>
        <begin position="1"/>
        <end position="16"/>
    </location>
</feature>
<dbReference type="HOGENOM" id="CLU_072185_0_0_1"/>
<dbReference type="STRING" id="88036.D8RTP3"/>
<sequence>MAASLVGSSSTSTTRSFLGFTPRKQQQRRFSLQIVRAIKAPEECNEEECAPTKEVGSLSMDWKAEENTKVVGTFPPIGKQNRVTGYVEKDSAGQTNVYAVEPPVYVAESAISTGSAGASSQGSENTVAIIAGLGIVTVAATAVILSQESAPPQAGYSGPPLSYYIQKFQPSPALTPVQIEEPPLISGEEEAPPLSQ</sequence>
<feature type="region of interest" description="Disordered" evidence="1">
    <location>
        <begin position="1"/>
        <end position="26"/>
    </location>
</feature>
<dbReference type="EMBL" id="GL377589">
    <property type="protein sequence ID" value="EFJ24545.1"/>
    <property type="molecule type" value="Genomic_DNA"/>
</dbReference>
<accession>D8RTP3</accession>
<feature type="region of interest" description="Disordered" evidence="1">
    <location>
        <begin position="176"/>
        <end position="196"/>
    </location>
</feature>
<keyword evidence="4" id="KW-1185">Reference proteome</keyword>
<name>D8RTP3_SELML</name>
<organism evidence="4">
    <name type="scientific">Selaginella moellendorffii</name>
    <name type="common">Spikemoss</name>
    <dbReference type="NCBI Taxonomy" id="88036"/>
    <lineage>
        <taxon>Eukaryota</taxon>
        <taxon>Viridiplantae</taxon>
        <taxon>Streptophyta</taxon>
        <taxon>Embryophyta</taxon>
        <taxon>Tracheophyta</taxon>
        <taxon>Lycopodiopsida</taxon>
        <taxon>Selaginellales</taxon>
        <taxon>Selaginellaceae</taxon>
        <taxon>Selaginella</taxon>
    </lineage>
</organism>
<dbReference type="EMBL" id="GL377677">
    <property type="protein sequence ID" value="EFJ08142.1"/>
    <property type="molecule type" value="Genomic_DNA"/>
</dbReference>
<evidence type="ECO:0000256" key="1">
    <source>
        <dbReference type="SAM" id="MobiDB-lite"/>
    </source>
</evidence>
<dbReference type="GO" id="GO:0061635">
    <property type="term" value="P:regulation of protein complex stability"/>
    <property type="evidence" value="ECO:0007669"/>
    <property type="project" value="InterPro"/>
</dbReference>
<dbReference type="Proteomes" id="UP000001514">
    <property type="component" value="Unassembled WGS sequence"/>
</dbReference>
<dbReference type="Gramene" id="EFJ24545">
    <property type="protein sequence ID" value="EFJ24545"/>
    <property type="gene ID" value="SELMODRAFT_149815"/>
</dbReference>
<evidence type="ECO:0000313" key="2">
    <source>
        <dbReference type="EMBL" id="EFJ08142.1"/>
    </source>
</evidence>
<dbReference type="Gramene" id="EFJ08142">
    <property type="protein sequence ID" value="EFJ08142"/>
    <property type="gene ID" value="SELMODRAFT_185617"/>
</dbReference>
<dbReference type="FunCoup" id="D8RTP3">
    <property type="interactions" value="2476"/>
</dbReference>
<feature type="compositionally biased region" description="Acidic residues" evidence="1">
    <location>
        <begin position="187"/>
        <end position="196"/>
    </location>
</feature>
<protein>
    <submittedName>
        <fullName evidence="3">Uncharacterized protein</fullName>
    </submittedName>
</protein>
<evidence type="ECO:0000313" key="4">
    <source>
        <dbReference type="Proteomes" id="UP000001514"/>
    </source>
</evidence>
<dbReference type="eggNOG" id="KOG1075">
    <property type="taxonomic scope" value="Eukaryota"/>
</dbReference>
<proteinExistence type="predicted"/>
<dbReference type="KEGG" id="smo:SELMODRAFT_185617"/>
<dbReference type="PANTHER" id="PTHR35753">
    <property type="entry name" value="PROTEIN MAINTENANCE OF PSII UNDER HIGH LIGHT 1"/>
    <property type="match status" value="1"/>
</dbReference>
<dbReference type="OrthoDB" id="1931594at2759"/>
<dbReference type="InParanoid" id="D8RTP3"/>